<proteinExistence type="predicted"/>
<dbReference type="InterPro" id="IPR050266">
    <property type="entry name" value="AB_hydrolase_sf"/>
</dbReference>
<comment type="caution">
    <text evidence="3">The sequence shown here is derived from an EMBL/GenBank/DDBJ whole genome shotgun (WGS) entry which is preliminary data.</text>
</comment>
<feature type="domain" description="AB hydrolase-1" evidence="2">
    <location>
        <begin position="71"/>
        <end position="282"/>
    </location>
</feature>
<dbReference type="Pfam" id="PF12697">
    <property type="entry name" value="Abhydrolase_6"/>
    <property type="match status" value="1"/>
</dbReference>
<evidence type="ECO:0000313" key="4">
    <source>
        <dbReference type="Proteomes" id="UP000838100"/>
    </source>
</evidence>
<dbReference type="EMBL" id="CAKLPX010000001">
    <property type="protein sequence ID" value="CAH0990012.1"/>
    <property type="molecule type" value="Genomic_DNA"/>
</dbReference>
<sequence>MLKKILLSLAILIAVFTGLIIYALQDNPARATIGEARYADHNGFQLQYFVSGDDRAGTVILQASYARSGSDFNELVGDLNKAGYRTLIMQARGIDGSELPSLQATLFDYADDLAVILEQEQLTQPMTLIGHAYGNRVARAFASRYPQQAKSLVLLAAGDDAPPPETRNAIFKILLNVVPDSSRIEALELAFFAPMNPPVDYWIRGWYPKAGLAQGNATATTPAEQWIDGGSASILILQPRFDAAAAEGAAKLKRLHPERVTVVELDTAGHAILPEQPDEVSRLVLGHLAKYQTTVISQSTQSQQ</sequence>
<dbReference type="InterPro" id="IPR029058">
    <property type="entry name" value="AB_hydrolase_fold"/>
</dbReference>
<evidence type="ECO:0000256" key="1">
    <source>
        <dbReference type="ARBA" id="ARBA00022801"/>
    </source>
</evidence>
<gene>
    <name evidence="3" type="ORF">SIN8267_00094</name>
</gene>
<keyword evidence="1" id="KW-0378">Hydrolase</keyword>
<dbReference type="RefSeq" id="WP_237442712.1">
    <property type="nucleotide sequence ID" value="NZ_CAKLPX010000001.1"/>
</dbReference>
<evidence type="ECO:0000313" key="3">
    <source>
        <dbReference type="EMBL" id="CAH0990012.1"/>
    </source>
</evidence>
<organism evidence="3 4">
    <name type="scientific">Sinobacterium norvegicum</name>
    <dbReference type="NCBI Taxonomy" id="1641715"/>
    <lineage>
        <taxon>Bacteria</taxon>
        <taxon>Pseudomonadati</taxon>
        <taxon>Pseudomonadota</taxon>
        <taxon>Gammaproteobacteria</taxon>
        <taxon>Cellvibrionales</taxon>
        <taxon>Spongiibacteraceae</taxon>
        <taxon>Sinobacterium</taxon>
    </lineage>
</organism>
<evidence type="ECO:0000259" key="2">
    <source>
        <dbReference type="Pfam" id="PF12697"/>
    </source>
</evidence>
<dbReference type="PANTHER" id="PTHR43798">
    <property type="entry name" value="MONOACYLGLYCEROL LIPASE"/>
    <property type="match status" value="1"/>
</dbReference>
<dbReference type="PRINTS" id="PR00111">
    <property type="entry name" value="ABHYDROLASE"/>
</dbReference>
<dbReference type="SUPFAM" id="SSF53474">
    <property type="entry name" value="alpha/beta-Hydrolases"/>
    <property type="match status" value="1"/>
</dbReference>
<name>A0ABM9AAN0_9GAMM</name>
<dbReference type="InterPro" id="IPR000073">
    <property type="entry name" value="AB_hydrolase_1"/>
</dbReference>
<dbReference type="Gene3D" id="3.40.50.1820">
    <property type="entry name" value="alpha/beta hydrolase"/>
    <property type="match status" value="1"/>
</dbReference>
<keyword evidence="4" id="KW-1185">Reference proteome</keyword>
<reference evidence="3" key="1">
    <citation type="submission" date="2021-12" db="EMBL/GenBank/DDBJ databases">
        <authorList>
            <person name="Rodrigo-Torres L."/>
            <person name="Arahal R. D."/>
            <person name="Lucena T."/>
        </authorList>
    </citation>
    <scope>NUCLEOTIDE SEQUENCE</scope>
    <source>
        <strain evidence="3">CECT 8267</strain>
    </source>
</reference>
<accession>A0ABM9AAN0</accession>
<protein>
    <recommendedName>
        <fullName evidence="2">AB hydrolase-1 domain-containing protein</fullName>
    </recommendedName>
</protein>
<dbReference type="PANTHER" id="PTHR43798:SF31">
    <property type="entry name" value="AB HYDROLASE SUPERFAMILY PROTEIN YCLE"/>
    <property type="match status" value="1"/>
</dbReference>
<dbReference type="Proteomes" id="UP000838100">
    <property type="component" value="Unassembled WGS sequence"/>
</dbReference>